<accession>A0A2S7IQN8</accession>
<dbReference type="GO" id="GO:0003908">
    <property type="term" value="F:methylated-DNA-[protein]-cysteine S-methyltransferase activity"/>
    <property type="evidence" value="ECO:0007669"/>
    <property type="project" value="UniProtKB-EC"/>
</dbReference>
<dbReference type="Pfam" id="PF12833">
    <property type="entry name" value="HTH_18"/>
    <property type="match status" value="1"/>
</dbReference>
<feature type="domain" description="HTH araC/xylS-type" evidence="9">
    <location>
        <begin position="8"/>
        <end position="105"/>
    </location>
</feature>
<dbReference type="PANTHER" id="PTHR10815">
    <property type="entry name" value="METHYLATED-DNA--PROTEIN-CYSTEINE METHYLTRANSFERASE"/>
    <property type="match status" value="1"/>
</dbReference>
<evidence type="ECO:0000313" key="11">
    <source>
        <dbReference type="Proteomes" id="UP000239590"/>
    </source>
</evidence>
<dbReference type="GO" id="GO:0003700">
    <property type="term" value="F:DNA-binding transcription factor activity"/>
    <property type="evidence" value="ECO:0007669"/>
    <property type="project" value="InterPro"/>
</dbReference>
<dbReference type="Gene3D" id="1.10.10.10">
    <property type="entry name" value="Winged helix-like DNA-binding domain superfamily/Winged helix DNA-binding domain"/>
    <property type="match status" value="1"/>
</dbReference>
<dbReference type="GO" id="GO:0043565">
    <property type="term" value="F:sequence-specific DNA binding"/>
    <property type="evidence" value="ECO:0007669"/>
    <property type="project" value="InterPro"/>
</dbReference>
<evidence type="ECO:0000256" key="4">
    <source>
        <dbReference type="ARBA" id="ARBA00022763"/>
    </source>
</evidence>
<evidence type="ECO:0000256" key="8">
    <source>
        <dbReference type="ARBA" id="ARBA00049348"/>
    </source>
</evidence>
<keyword evidence="11" id="KW-1185">Reference proteome</keyword>
<dbReference type="InterPro" id="IPR014048">
    <property type="entry name" value="MethylDNA_cys_MeTrfase_DNA-bd"/>
</dbReference>
<evidence type="ECO:0000256" key="1">
    <source>
        <dbReference type="ARBA" id="ARBA00001286"/>
    </source>
</evidence>
<dbReference type="InterPro" id="IPR036631">
    <property type="entry name" value="MGMT_N_sf"/>
</dbReference>
<dbReference type="SMART" id="SM00342">
    <property type="entry name" value="HTH_ARAC"/>
    <property type="match status" value="1"/>
</dbReference>
<dbReference type="SUPFAM" id="SSF46767">
    <property type="entry name" value="Methylated DNA-protein cysteine methyltransferase, C-terminal domain"/>
    <property type="match status" value="1"/>
</dbReference>
<organism evidence="10 11">
    <name type="scientific">Siphonobacter curvatus</name>
    <dbReference type="NCBI Taxonomy" id="2094562"/>
    <lineage>
        <taxon>Bacteria</taxon>
        <taxon>Pseudomonadati</taxon>
        <taxon>Bacteroidota</taxon>
        <taxon>Cytophagia</taxon>
        <taxon>Cytophagales</taxon>
        <taxon>Cytophagaceae</taxon>
        <taxon>Siphonobacter</taxon>
    </lineage>
</organism>
<dbReference type="Gene3D" id="1.10.10.60">
    <property type="entry name" value="Homeodomain-like"/>
    <property type="match status" value="1"/>
</dbReference>
<dbReference type="Proteomes" id="UP000239590">
    <property type="component" value="Unassembled WGS sequence"/>
</dbReference>
<evidence type="ECO:0000256" key="6">
    <source>
        <dbReference type="ARBA" id="ARBA00023163"/>
    </source>
</evidence>
<evidence type="ECO:0000256" key="2">
    <source>
        <dbReference type="ARBA" id="ARBA00022603"/>
    </source>
</evidence>
<keyword evidence="4" id="KW-0227">DNA damage</keyword>
<evidence type="ECO:0000256" key="7">
    <source>
        <dbReference type="ARBA" id="ARBA00023204"/>
    </source>
</evidence>
<reference evidence="11" key="1">
    <citation type="submission" date="2018-02" db="EMBL/GenBank/DDBJ databases">
        <title>Genome sequencing of Solimonas sp. HR-BB.</title>
        <authorList>
            <person name="Lee Y."/>
            <person name="Jeon C.O."/>
        </authorList>
    </citation>
    <scope>NUCLEOTIDE SEQUENCE [LARGE SCALE GENOMIC DNA]</scope>
    <source>
        <strain evidence="11">HR-U</strain>
    </source>
</reference>
<dbReference type="Gene3D" id="3.30.160.70">
    <property type="entry name" value="Methylated DNA-protein cysteine methyltransferase domain"/>
    <property type="match status" value="1"/>
</dbReference>
<dbReference type="NCBIfam" id="TIGR00589">
    <property type="entry name" value="ogt"/>
    <property type="match status" value="1"/>
</dbReference>
<dbReference type="Pfam" id="PF01035">
    <property type="entry name" value="DNA_binding_1"/>
    <property type="match status" value="1"/>
</dbReference>
<dbReference type="InterPro" id="IPR036217">
    <property type="entry name" value="MethylDNA_cys_MeTrfase_DNAb"/>
</dbReference>
<evidence type="ECO:0000256" key="5">
    <source>
        <dbReference type="ARBA" id="ARBA00023015"/>
    </source>
</evidence>
<dbReference type="RefSeq" id="WP_104711824.1">
    <property type="nucleotide sequence ID" value="NZ_PTRA01000001.1"/>
</dbReference>
<dbReference type="PROSITE" id="PS00374">
    <property type="entry name" value="MGMT"/>
    <property type="match status" value="1"/>
</dbReference>
<proteinExistence type="predicted"/>
<dbReference type="InterPro" id="IPR036388">
    <property type="entry name" value="WH-like_DNA-bd_sf"/>
</dbReference>
<comment type="catalytic activity">
    <reaction evidence="8">
        <text>a 6-O-methyl-2'-deoxyguanosine in DNA + L-cysteinyl-[protein] = S-methyl-L-cysteinyl-[protein] + a 2'-deoxyguanosine in DNA</text>
        <dbReference type="Rhea" id="RHEA:24000"/>
        <dbReference type="Rhea" id="RHEA-COMP:10131"/>
        <dbReference type="Rhea" id="RHEA-COMP:10132"/>
        <dbReference type="Rhea" id="RHEA-COMP:11367"/>
        <dbReference type="Rhea" id="RHEA-COMP:11368"/>
        <dbReference type="ChEBI" id="CHEBI:29950"/>
        <dbReference type="ChEBI" id="CHEBI:82612"/>
        <dbReference type="ChEBI" id="CHEBI:85445"/>
        <dbReference type="ChEBI" id="CHEBI:85448"/>
        <dbReference type="EC" id="2.1.1.63"/>
    </reaction>
</comment>
<dbReference type="InterPro" id="IPR001497">
    <property type="entry name" value="MethylDNA_cys_MeTrfase_AS"/>
</dbReference>
<comment type="caution">
    <text evidence="10">The sequence shown here is derived from an EMBL/GenBank/DDBJ whole genome shotgun (WGS) entry which is preliminary data.</text>
</comment>
<dbReference type="InterPro" id="IPR009057">
    <property type="entry name" value="Homeodomain-like_sf"/>
</dbReference>
<keyword evidence="6" id="KW-0804">Transcription</keyword>
<name>A0A2S7IQN8_9BACT</name>
<keyword evidence="5" id="KW-0805">Transcription regulation</keyword>
<evidence type="ECO:0000256" key="3">
    <source>
        <dbReference type="ARBA" id="ARBA00022679"/>
    </source>
</evidence>
<dbReference type="PANTHER" id="PTHR10815:SF13">
    <property type="entry name" value="METHYLATED-DNA--PROTEIN-CYSTEINE METHYLTRANSFERASE"/>
    <property type="match status" value="1"/>
</dbReference>
<evidence type="ECO:0000313" key="10">
    <source>
        <dbReference type="EMBL" id="PQA59948.1"/>
    </source>
</evidence>
<comment type="catalytic activity">
    <reaction evidence="1">
        <text>a 4-O-methyl-thymidine in DNA + L-cysteinyl-[protein] = a thymidine in DNA + S-methyl-L-cysteinyl-[protein]</text>
        <dbReference type="Rhea" id="RHEA:53428"/>
        <dbReference type="Rhea" id="RHEA-COMP:10131"/>
        <dbReference type="Rhea" id="RHEA-COMP:10132"/>
        <dbReference type="Rhea" id="RHEA-COMP:13555"/>
        <dbReference type="Rhea" id="RHEA-COMP:13556"/>
        <dbReference type="ChEBI" id="CHEBI:29950"/>
        <dbReference type="ChEBI" id="CHEBI:82612"/>
        <dbReference type="ChEBI" id="CHEBI:137386"/>
        <dbReference type="ChEBI" id="CHEBI:137387"/>
        <dbReference type="EC" id="2.1.1.63"/>
    </reaction>
</comment>
<evidence type="ECO:0000259" key="9">
    <source>
        <dbReference type="PROSITE" id="PS01124"/>
    </source>
</evidence>
<keyword evidence="3 10" id="KW-0808">Transferase</keyword>
<dbReference type="PROSITE" id="PS01124">
    <property type="entry name" value="HTH_ARAC_FAMILY_2"/>
    <property type="match status" value="1"/>
</dbReference>
<dbReference type="SUPFAM" id="SSF53155">
    <property type="entry name" value="Methylated DNA-protein cysteine methyltransferase domain"/>
    <property type="match status" value="1"/>
</dbReference>
<dbReference type="GO" id="GO:0006281">
    <property type="term" value="P:DNA repair"/>
    <property type="evidence" value="ECO:0007669"/>
    <property type="project" value="UniProtKB-KW"/>
</dbReference>
<keyword evidence="2 10" id="KW-0489">Methyltransferase</keyword>
<dbReference type="EMBL" id="PTRA01000001">
    <property type="protein sequence ID" value="PQA59948.1"/>
    <property type="molecule type" value="Genomic_DNA"/>
</dbReference>
<dbReference type="AlphaFoldDB" id="A0A2S7IQN8"/>
<keyword evidence="7" id="KW-0234">DNA repair</keyword>
<dbReference type="GO" id="GO:0032259">
    <property type="term" value="P:methylation"/>
    <property type="evidence" value="ECO:0007669"/>
    <property type="project" value="UniProtKB-KW"/>
</dbReference>
<protein>
    <submittedName>
        <fullName evidence="10">Cysteine methyltransferase</fullName>
    </submittedName>
</protein>
<dbReference type="CDD" id="cd06445">
    <property type="entry name" value="ATase"/>
    <property type="match status" value="1"/>
</dbReference>
<dbReference type="OrthoDB" id="9802228at2"/>
<dbReference type="SUPFAM" id="SSF46689">
    <property type="entry name" value="Homeodomain-like"/>
    <property type="match status" value="2"/>
</dbReference>
<gene>
    <name evidence="10" type="ORF">C5O19_10090</name>
</gene>
<dbReference type="InterPro" id="IPR018060">
    <property type="entry name" value="HTH_AraC"/>
</dbReference>
<sequence>MNDYQRIEKAIQYLNTHFQQQPSLDAVAEHVHLSPYHFQRLFKDWAGVSPKKFLQYISLEHAKSLLAQGHSLADTSFETGLSSTSRLHDLFVTIEGMTPGEYKNGGQYLQIQYSFGSTPFGPICMASTEKGVCHVAFITSEDEGRTTLQLRFPQAQLQLLPTDFHRAVLLRFEASPTNLPQLKLHLKGTDFQLKVWQALLQIPPGRLSTYAGISQAIEQPSACRAVGTAIGQNPIAYLIPCHRVIRSTGLIGDYHWGASRKAALIGWESAHILGEPENVC</sequence>